<dbReference type="AlphaFoldDB" id="A0A383F6V9"/>
<dbReference type="Gene3D" id="1.20.58.320">
    <property type="entry name" value="TPR-like"/>
    <property type="match status" value="1"/>
</dbReference>
<dbReference type="SUPFAM" id="SSF48452">
    <property type="entry name" value="TPR-like"/>
    <property type="match status" value="1"/>
</dbReference>
<dbReference type="Pfam" id="PF06041">
    <property type="entry name" value="DUF924"/>
    <property type="match status" value="1"/>
</dbReference>
<accession>A0A383F6V9</accession>
<feature type="non-terminal residue" evidence="1">
    <location>
        <position position="135"/>
    </location>
</feature>
<dbReference type="InterPro" id="IPR011990">
    <property type="entry name" value="TPR-like_helical_dom_sf"/>
</dbReference>
<dbReference type="InterPro" id="IPR010323">
    <property type="entry name" value="DUF924"/>
</dbReference>
<name>A0A383F6V9_9ZZZZ</name>
<sequence length="135" mass="15674">MLEKEDILNFWFTECTPEQWFKKDSEFDKMLEARFAGTVERALAGKLDSWADSDSGCLALILLLDQFTRNIFRDTPRAFSGDEKSLELSFLCEENGYLANADIHWCHFMLMPRMHSEDIAVQDVSLPLFKKLNVQ</sequence>
<proteinExistence type="predicted"/>
<dbReference type="EMBL" id="UINC01231716">
    <property type="protein sequence ID" value="SVE64370.1"/>
    <property type="molecule type" value="Genomic_DNA"/>
</dbReference>
<organism evidence="1">
    <name type="scientific">marine metagenome</name>
    <dbReference type="NCBI Taxonomy" id="408172"/>
    <lineage>
        <taxon>unclassified sequences</taxon>
        <taxon>metagenomes</taxon>
        <taxon>ecological metagenomes</taxon>
    </lineage>
</organism>
<evidence type="ECO:0008006" key="2">
    <source>
        <dbReference type="Google" id="ProtNLM"/>
    </source>
</evidence>
<reference evidence="1" key="1">
    <citation type="submission" date="2018-05" db="EMBL/GenBank/DDBJ databases">
        <authorList>
            <person name="Lanie J.A."/>
            <person name="Ng W.-L."/>
            <person name="Kazmierczak K.M."/>
            <person name="Andrzejewski T.M."/>
            <person name="Davidsen T.M."/>
            <person name="Wayne K.J."/>
            <person name="Tettelin H."/>
            <person name="Glass J.I."/>
            <person name="Rusch D."/>
            <person name="Podicherti R."/>
            <person name="Tsui H.-C.T."/>
            <person name="Winkler M.E."/>
        </authorList>
    </citation>
    <scope>NUCLEOTIDE SEQUENCE</scope>
</reference>
<protein>
    <recommendedName>
        <fullName evidence="2">DUF924 domain-containing protein</fullName>
    </recommendedName>
</protein>
<evidence type="ECO:0000313" key="1">
    <source>
        <dbReference type="EMBL" id="SVE64370.1"/>
    </source>
</evidence>
<gene>
    <name evidence="1" type="ORF">METZ01_LOCUS517224</name>
</gene>